<keyword evidence="1" id="KW-0418">Kinase</keyword>
<name>A0AAN9EGJ0_CROPI</name>
<dbReference type="PANTHER" id="PTHR47989">
    <property type="entry name" value="OS01G0750732 PROTEIN"/>
    <property type="match status" value="1"/>
</dbReference>
<dbReference type="Gene3D" id="1.10.510.10">
    <property type="entry name" value="Transferase(Phosphotransferase) domain 1"/>
    <property type="match status" value="1"/>
</dbReference>
<accession>A0AAN9EGJ0</accession>
<dbReference type="SUPFAM" id="SSF56112">
    <property type="entry name" value="Protein kinase-like (PK-like)"/>
    <property type="match status" value="1"/>
</dbReference>
<sequence length="545" mass="61580">MVRDITFDIANNFPLDMLDLSPGGLFETDQNMVDEEVEKKKEEYYNNAMIEKFLELCETDKVVRQGYDQCNLPEVVVNAAHRRMKKYKKDFIESLSCGLLIVKRDDSIQHLIGPKEDGHSSCVRRKETTTTEHYNNREAYKRIEQFKNSVCSVCKNRRPKFEPMKEFTYAELHAATEGFSAKNYLSEGGFGSVYKGTLQGLKIAVKQHKCLSFQGEKEFKSEVNALSKAIHENVVMLLGSCSEGKHRLLVYEFVCNGSLDQHLSQHSRKPLRWQDRIKVAIGAAKGLLYSHENNIIHRDMRPSNILVTHDYEAMLGDFGLARTEQLDTIYSTDVFGTLGYLAPEYAESGKFSTKTDVYSFGVVLLQLITGMRTTDKRLGGKSLARPLLKERSYPDLIDERIMDNHDYHQLFWMIRLAEKCLSRDPQKRLAMNTVVSALIHIVGGNTCSVVLRDCSPTRSDSSYDMSVDSLKSEGFQELATEDGSICSGYTPQFNLNSPPSPPMGSTSSSTSSSTIFTGMSESPSHHDFTTNEKKGEMLHHQCGFC</sequence>
<organism evidence="6 7">
    <name type="scientific">Crotalaria pallida</name>
    <name type="common">Smooth rattlebox</name>
    <name type="synonym">Crotalaria striata</name>
    <dbReference type="NCBI Taxonomy" id="3830"/>
    <lineage>
        <taxon>Eukaryota</taxon>
        <taxon>Viridiplantae</taxon>
        <taxon>Streptophyta</taxon>
        <taxon>Embryophyta</taxon>
        <taxon>Tracheophyta</taxon>
        <taxon>Spermatophyta</taxon>
        <taxon>Magnoliopsida</taxon>
        <taxon>eudicotyledons</taxon>
        <taxon>Gunneridae</taxon>
        <taxon>Pentapetalae</taxon>
        <taxon>rosids</taxon>
        <taxon>fabids</taxon>
        <taxon>Fabales</taxon>
        <taxon>Fabaceae</taxon>
        <taxon>Papilionoideae</taxon>
        <taxon>50 kb inversion clade</taxon>
        <taxon>genistoids sensu lato</taxon>
        <taxon>core genistoids</taxon>
        <taxon>Crotalarieae</taxon>
        <taxon>Crotalaria</taxon>
    </lineage>
</organism>
<dbReference type="InterPro" id="IPR001245">
    <property type="entry name" value="Ser-Thr/Tyr_kinase_cat_dom"/>
</dbReference>
<keyword evidence="1" id="KW-0723">Serine/threonine-protein kinase</keyword>
<feature type="region of interest" description="Disordered" evidence="4">
    <location>
        <begin position="490"/>
        <end position="532"/>
    </location>
</feature>
<dbReference type="InterPro" id="IPR011009">
    <property type="entry name" value="Kinase-like_dom_sf"/>
</dbReference>
<dbReference type="Proteomes" id="UP001372338">
    <property type="component" value="Unassembled WGS sequence"/>
</dbReference>
<dbReference type="InterPro" id="IPR008266">
    <property type="entry name" value="Tyr_kinase_AS"/>
</dbReference>
<evidence type="ECO:0000256" key="3">
    <source>
        <dbReference type="ARBA" id="ARBA00022840"/>
    </source>
</evidence>
<dbReference type="FunFam" id="3.30.200.20:FF:000604">
    <property type="entry name" value="Proline-rich receptor-like protein kinase PERK8"/>
    <property type="match status" value="1"/>
</dbReference>
<keyword evidence="3" id="KW-0067">ATP-binding</keyword>
<dbReference type="GO" id="GO:0005524">
    <property type="term" value="F:ATP binding"/>
    <property type="evidence" value="ECO:0007669"/>
    <property type="project" value="UniProtKB-KW"/>
</dbReference>
<dbReference type="PROSITE" id="PS50011">
    <property type="entry name" value="PROTEIN_KINASE_DOM"/>
    <property type="match status" value="1"/>
</dbReference>
<evidence type="ECO:0000256" key="2">
    <source>
        <dbReference type="ARBA" id="ARBA00022741"/>
    </source>
</evidence>
<feature type="domain" description="Protein kinase" evidence="5">
    <location>
        <begin position="179"/>
        <end position="443"/>
    </location>
</feature>
<reference evidence="6 7" key="1">
    <citation type="submission" date="2024-01" db="EMBL/GenBank/DDBJ databases">
        <title>The genomes of 5 underutilized Papilionoideae crops provide insights into root nodulation and disease resistanc.</title>
        <authorList>
            <person name="Yuan L."/>
        </authorList>
    </citation>
    <scope>NUCLEOTIDE SEQUENCE [LARGE SCALE GENOMIC DNA]</scope>
    <source>
        <strain evidence="6">ZHUSHIDOU_FW_LH</strain>
        <tissue evidence="6">Leaf</tissue>
    </source>
</reference>
<evidence type="ECO:0000256" key="4">
    <source>
        <dbReference type="SAM" id="MobiDB-lite"/>
    </source>
</evidence>
<dbReference type="FunFam" id="1.10.510.10:FF:000849">
    <property type="entry name" value="receptor-like cytosolic serine/threonine-protein kinase RBK1 isoform X1"/>
    <property type="match status" value="1"/>
</dbReference>
<evidence type="ECO:0000313" key="6">
    <source>
        <dbReference type="EMBL" id="KAK7256932.1"/>
    </source>
</evidence>
<dbReference type="InterPro" id="IPR000719">
    <property type="entry name" value="Prot_kinase_dom"/>
</dbReference>
<feature type="compositionally biased region" description="Low complexity" evidence="4">
    <location>
        <begin position="503"/>
        <end position="520"/>
    </location>
</feature>
<dbReference type="PANTHER" id="PTHR47989:SF8">
    <property type="entry name" value="INACTIVE PROTEIN KINASE SELMODRAFT_444075-LIKE"/>
    <property type="match status" value="1"/>
</dbReference>
<evidence type="ECO:0000259" key="5">
    <source>
        <dbReference type="PROSITE" id="PS50011"/>
    </source>
</evidence>
<evidence type="ECO:0000256" key="1">
    <source>
        <dbReference type="ARBA" id="ARBA00022527"/>
    </source>
</evidence>
<dbReference type="PROSITE" id="PS00109">
    <property type="entry name" value="PROTEIN_KINASE_TYR"/>
    <property type="match status" value="1"/>
</dbReference>
<protein>
    <recommendedName>
        <fullName evidence="5">Protein kinase domain-containing protein</fullName>
    </recommendedName>
</protein>
<feature type="compositionally biased region" description="Basic and acidic residues" evidence="4">
    <location>
        <begin position="523"/>
        <end position="532"/>
    </location>
</feature>
<gene>
    <name evidence="6" type="ORF">RIF29_30539</name>
</gene>
<dbReference type="Gene3D" id="3.30.200.20">
    <property type="entry name" value="Phosphorylase Kinase, domain 1"/>
    <property type="match status" value="1"/>
</dbReference>
<dbReference type="GO" id="GO:0004674">
    <property type="term" value="F:protein serine/threonine kinase activity"/>
    <property type="evidence" value="ECO:0007669"/>
    <property type="project" value="UniProtKB-KW"/>
</dbReference>
<keyword evidence="1" id="KW-0808">Transferase</keyword>
<evidence type="ECO:0000313" key="7">
    <source>
        <dbReference type="Proteomes" id="UP001372338"/>
    </source>
</evidence>
<dbReference type="EMBL" id="JAYWIO010000006">
    <property type="protein sequence ID" value="KAK7256932.1"/>
    <property type="molecule type" value="Genomic_DNA"/>
</dbReference>
<dbReference type="AlphaFoldDB" id="A0AAN9EGJ0"/>
<comment type="caution">
    <text evidence="6">The sequence shown here is derived from an EMBL/GenBank/DDBJ whole genome shotgun (WGS) entry which is preliminary data.</text>
</comment>
<keyword evidence="7" id="KW-1185">Reference proteome</keyword>
<proteinExistence type="predicted"/>
<keyword evidence="2" id="KW-0547">Nucleotide-binding</keyword>
<dbReference type="Pfam" id="PF07714">
    <property type="entry name" value="PK_Tyr_Ser-Thr"/>
    <property type="match status" value="1"/>
</dbReference>